<dbReference type="EMBL" id="CP069213">
    <property type="protein sequence ID" value="QRH03114.1"/>
    <property type="molecule type" value="Genomic_DNA"/>
</dbReference>
<dbReference type="Gene3D" id="2.60.120.10">
    <property type="entry name" value="Jelly Rolls"/>
    <property type="match status" value="2"/>
</dbReference>
<dbReference type="InterPro" id="IPR012093">
    <property type="entry name" value="Pirin"/>
</dbReference>
<evidence type="ECO:0000259" key="3">
    <source>
        <dbReference type="Pfam" id="PF02678"/>
    </source>
</evidence>
<reference evidence="5 6" key="1">
    <citation type="journal article" date="2012" name="Antonie Van Leeuwenhoek">
        <title>Shewanella litorisediminis sp. nov., a gammaproteobacterium isolated from a tidal flat sediment.</title>
        <authorList>
            <person name="Lee M.H."/>
            <person name="Yoon J.H."/>
        </authorList>
    </citation>
    <scope>NUCLEOTIDE SEQUENCE [LARGE SCALE GENOMIC DNA]</scope>
    <source>
        <strain evidence="5 6">SMK1-12</strain>
    </source>
</reference>
<dbReference type="CDD" id="cd02910">
    <property type="entry name" value="cupin_Yhhw_N"/>
    <property type="match status" value="1"/>
</dbReference>
<gene>
    <name evidence="5" type="ORF">JQC75_06830</name>
</gene>
<evidence type="ECO:0000313" key="5">
    <source>
        <dbReference type="EMBL" id="QRH03114.1"/>
    </source>
</evidence>
<proteinExistence type="inferred from homology"/>
<dbReference type="PANTHER" id="PTHR43212:SF3">
    <property type="entry name" value="QUERCETIN 2,3-DIOXYGENASE"/>
    <property type="match status" value="1"/>
</dbReference>
<dbReference type="SUPFAM" id="SSF51182">
    <property type="entry name" value="RmlC-like cupins"/>
    <property type="match status" value="1"/>
</dbReference>
<dbReference type="RefSeq" id="WP_203326678.1">
    <property type="nucleotide sequence ID" value="NZ_CP069213.1"/>
</dbReference>
<sequence length="231" mass="25083">MITLRPANERGHASHGWLDSFHSFSFAEYYDPLHMGFSALRVINDDTVAPGAGFAPHGHRDMEILSYVLAGSIRHQDSEGNIATLPAGEFQLMSAGQGIRHSEYNGSRTEALRFLQIWIMPSTLGGEPGYQQKHFGSREGFTLIASPDGRDESFTVRQDARVYQLLLAPGLSIALPLSAARKGYLHLVEGALSIQAEHLGPGDGAKLEGLDSPQVTNLGTSVVRALMFDLP</sequence>
<evidence type="ECO:0000256" key="2">
    <source>
        <dbReference type="RuleBase" id="RU003457"/>
    </source>
</evidence>
<evidence type="ECO:0000259" key="4">
    <source>
        <dbReference type="Pfam" id="PF17954"/>
    </source>
</evidence>
<dbReference type="PANTHER" id="PTHR43212">
    <property type="entry name" value="QUERCETIN 2,3-DIOXYGENASE"/>
    <property type="match status" value="1"/>
</dbReference>
<keyword evidence="6" id="KW-1185">Reference proteome</keyword>
<feature type="domain" description="Quercetin 2,3-dioxygenase C-terminal cupin" evidence="4">
    <location>
        <begin position="143"/>
        <end position="230"/>
    </location>
</feature>
<organism evidence="5 6">
    <name type="scientific">Shewanella litorisediminis</name>
    <dbReference type="NCBI Taxonomy" id="1173586"/>
    <lineage>
        <taxon>Bacteria</taxon>
        <taxon>Pseudomonadati</taxon>
        <taxon>Pseudomonadota</taxon>
        <taxon>Gammaproteobacteria</taxon>
        <taxon>Alteromonadales</taxon>
        <taxon>Shewanellaceae</taxon>
        <taxon>Shewanella</taxon>
    </lineage>
</organism>
<feature type="domain" description="Pirin N-terminal" evidence="3">
    <location>
        <begin position="8"/>
        <end position="119"/>
    </location>
</feature>
<name>A0ABX7G759_9GAMM</name>
<dbReference type="InterPro" id="IPR011051">
    <property type="entry name" value="RmlC_Cupin_sf"/>
</dbReference>
<evidence type="ECO:0000256" key="1">
    <source>
        <dbReference type="ARBA" id="ARBA00008416"/>
    </source>
</evidence>
<protein>
    <submittedName>
        <fullName evidence="5">Pirin family protein</fullName>
    </submittedName>
</protein>
<accession>A0ABX7G759</accession>
<dbReference type="Pfam" id="PF02678">
    <property type="entry name" value="Pirin"/>
    <property type="match status" value="1"/>
</dbReference>
<dbReference type="InterPro" id="IPR041602">
    <property type="entry name" value="Quercetinase_C"/>
</dbReference>
<dbReference type="Proteomes" id="UP000596252">
    <property type="component" value="Chromosome"/>
</dbReference>
<dbReference type="InterPro" id="IPR014710">
    <property type="entry name" value="RmlC-like_jellyroll"/>
</dbReference>
<comment type="similarity">
    <text evidence="1 2">Belongs to the pirin family.</text>
</comment>
<dbReference type="InterPro" id="IPR003829">
    <property type="entry name" value="Pirin_N_dom"/>
</dbReference>
<dbReference type="Pfam" id="PF17954">
    <property type="entry name" value="Pirin_C_2"/>
    <property type="match status" value="1"/>
</dbReference>
<dbReference type="PIRSF" id="PIRSF006232">
    <property type="entry name" value="Pirin"/>
    <property type="match status" value="1"/>
</dbReference>
<evidence type="ECO:0000313" key="6">
    <source>
        <dbReference type="Proteomes" id="UP000596252"/>
    </source>
</evidence>